<evidence type="ECO:0000259" key="2">
    <source>
        <dbReference type="PROSITE" id="PS50801"/>
    </source>
</evidence>
<dbReference type="SUPFAM" id="SSF55874">
    <property type="entry name" value="ATPase domain of HSP90 chaperone/DNA topoisomerase II/histidine kinase"/>
    <property type="match status" value="1"/>
</dbReference>
<keyword evidence="1" id="KW-0723">Serine/threonine-protein kinase</keyword>
<name>A0ABP7TGP1_9PSEU</name>
<evidence type="ECO:0000313" key="3">
    <source>
        <dbReference type="EMBL" id="GAA4025349.1"/>
    </source>
</evidence>
<organism evidence="3 4">
    <name type="scientific">Allokutzneria multivorans</name>
    <dbReference type="NCBI Taxonomy" id="1142134"/>
    <lineage>
        <taxon>Bacteria</taxon>
        <taxon>Bacillati</taxon>
        <taxon>Actinomycetota</taxon>
        <taxon>Actinomycetes</taxon>
        <taxon>Pseudonocardiales</taxon>
        <taxon>Pseudonocardiaceae</taxon>
        <taxon>Allokutzneria</taxon>
    </lineage>
</organism>
<dbReference type="InterPro" id="IPR036890">
    <property type="entry name" value="HATPase_C_sf"/>
</dbReference>
<gene>
    <name evidence="3" type="ORF">GCM10022247_57490</name>
</gene>
<evidence type="ECO:0000313" key="4">
    <source>
        <dbReference type="Proteomes" id="UP001501747"/>
    </source>
</evidence>
<dbReference type="CDD" id="cd16936">
    <property type="entry name" value="HATPase_RsbW-like"/>
    <property type="match status" value="1"/>
</dbReference>
<dbReference type="PANTHER" id="PTHR35526:SF3">
    <property type="entry name" value="ANTI-SIGMA-F FACTOR RSBW"/>
    <property type="match status" value="1"/>
</dbReference>
<feature type="domain" description="STAS" evidence="2">
    <location>
        <begin position="388"/>
        <end position="495"/>
    </location>
</feature>
<dbReference type="Proteomes" id="UP001501747">
    <property type="component" value="Unassembled WGS sequence"/>
</dbReference>
<keyword evidence="1" id="KW-0418">Kinase</keyword>
<dbReference type="InterPro" id="IPR002645">
    <property type="entry name" value="STAS_dom"/>
</dbReference>
<reference evidence="4" key="1">
    <citation type="journal article" date="2019" name="Int. J. Syst. Evol. Microbiol.">
        <title>The Global Catalogue of Microorganisms (GCM) 10K type strain sequencing project: providing services to taxonomists for standard genome sequencing and annotation.</title>
        <authorList>
            <consortium name="The Broad Institute Genomics Platform"/>
            <consortium name="The Broad Institute Genome Sequencing Center for Infectious Disease"/>
            <person name="Wu L."/>
            <person name="Ma J."/>
        </authorList>
    </citation>
    <scope>NUCLEOTIDE SEQUENCE [LARGE SCALE GENOMIC DNA]</scope>
    <source>
        <strain evidence="4">JCM 17342</strain>
    </source>
</reference>
<dbReference type="Pfam" id="PF07228">
    <property type="entry name" value="SpoIIE"/>
    <property type="match status" value="1"/>
</dbReference>
<dbReference type="Pfam" id="PF13581">
    <property type="entry name" value="HATPase_c_2"/>
    <property type="match status" value="1"/>
</dbReference>
<sequence>MEWTDGRGATDRPCQRVGVVTVTEFARQPLDRPDPAGMRLATVLLPGGVAPGRDWHDVLPLDDRVALVIGQVPRQPTKDIAEAVVERLRGALTTQLLQGRGPAEAVLALHRYAGYAPEAAGTTLCLAVFEPETRSLRCATAGHPGVLLISRDGWVRQLIGSRGGPLASGYPDLGGETVETVGQEEIVLQYSIELGRCHPDAGLERAVVSLVAERGPDPRALCERLTASCPPDIGDAVAFAFTPSARSNRPFALSVPAEPAKLSLLRKELTAWLTASGVSEEDTFAFVLAVGEAASNSVEHGYDNGRDGGLVTVTAEAGGSGAIRITVSDNGRWRYPPVADHSRGRGLLIMRESMDEVLVHRGEHGTVVTLFKRPSRAPSNGRQDPGGYELSVAKVGEVVRVEVSGELPAASAPALRRGLLTAARGGVFPLQLDLSGVAGDVEGLVLALFSVADAASAAGRPLVLAAPRTSSVRDALATAGLHRIATVTDALEPAR</sequence>
<accession>A0ABP7TGP1</accession>
<dbReference type="InterPro" id="IPR050267">
    <property type="entry name" value="Anti-sigma-factor_SerPK"/>
</dbReference>
<protein>
    <recommendedName>
        <fullName evidence="2">STAS domain-containing protein</fullName>
    </recommendedName>
</protein>
<dbReference type="EMBL" id="BAABAL010000019">
    <property type="protein sequence ID" value="GAA4025349.1"/>
    <property type="molecule type" value="Genomic_DNA"/>
</dbReference>
<keyword evidence="4" id="KW-1185">Reference proteome</keyword>
<dbReference type="PANTHER" id="PTHR35526">
    <property type="entry name" value="ANTI-SIGMA-F FACTOR RSBW-RELATED"/>
    <property type="match status" value="1"/>
</dbReference>
<dbReference type="InterPro" id="IPR001932">
    <property type="entry name" value="PPM-type_phosphatase-like_dom"/>
</dbReference>
<dbReference type="Gene3D" id="3.30.565.10">
    <property type="entry name" value="Histidine kinase-like ATPase, C-terminal domain"/>
    <property type="match status" value="1"/>
</dbReference>
<dbReference type="PROSITE" id="PS50801">
    <property type="entry name" value="STAS"/>
    <property type="match status" value="1"/>
</dbReference>
<dbReference type="SUPFAM" id="SSF52091">
    <property type="entry name" value="SpoIIaa-like"/>
    <property type="match status" value="1"/>
</dbReference>
<dbReference type="Gene3D" id="3.60.40.10">
    <property type="entry name" value="PPM-type phosphatase domain"/>
    <property type="match status" value="1"/>
</dbReference>
<keyword evidence="1" id="KW-0808">Transferase</keyword>
<dbReference type="Gene3D" id="3.30.750.24">
    <property type="entry name" value="STAS domain"/>
    <property type="match status" value="1"/>
</dbReference>
<evidence type="ECO:0000256" key="1">
    <source>
        <dbReference type="ARBA" id="ARBA00022527"/>
    </source>
</evidence>
<dbReference type="InterPro" id="IPR036457">
    <property type="entry name" value="PPM-type-like_dom_sf"/>
</dbReference>
<dbReference type="InterPro" id="IPR036513">
    <property type="entry name" value="STAS_dom_sf"/>
</dbReference>
<dbReference type="InterPro" id="IPR003594">
    <property type="entry name" value="HATPase_dom"/>
</dbReference>
<proteinExistence type="predicted"/>
<dbReference type="CDD" id="cd07043">
    <property type="entry name" value="STAS_anti-anti-sigma_factors"/>
    <property type="match status" value="1"/>
</dbReference>
<comment type="caution">
    <text evidence="3">The sequence shown here is derived from an EMBL/GenBank/DDBJ whole genome shotgun (WGS) entry which is preliminary data.</text>
</comment>